<accession>A0A1Y2CIK3</accession>
<evidence type="ECO:0000313" key="3">
    <source>
        <dbReference type="EMBL" id="ORY46880.1"/>
    </source>
</evidence>
<gene>
    <name evidence="3" type="ORF">BCR33DRAFT_715293</name>
</gene>
<dbReference type="EMBL" id="MCGO01000015">
    <property type="protein sequence ID" value="ORY46880.1"/>
    <property type="molecule type" value="Genomic_DNA"/>
</dbReference>
<keyword evidence="2" id="KW-1133">Transmembrane helix</keyword>
<keyword evidence="2" id="KW-0472">Membrane</keyword>
<dbReference type="Proteomes" id="UP000193642">
    <property type="component" value="Unassembled WGS sequence"/>
</dbReference>
<evidence type="ECO:0000256" key="2">
    <source>
        <dbReference type="SAM" id="Phobius"/>
    </source>
</evidence>
<evidence type="ECO:0000313" key="4">
    <source>
        <dbReference type="Proteomes" id="UP000193642"/>
    </source>
</evidence>
<dbReference type="OrthoDB" id="2150136at2759"/>
<keyword evidence="2" id="KW-0812">Transmembrane</keyword>
<organism evidence="3 4">
    <name type="scientific">Rhizoclosmatium globosum</name>
    <dbReference type="NCBI Taxonomy" id="329046"/>
    <lineage>
        <taxon>Eukaryota</taxon>
        <taxon>Fungi</taxon>
        <taxon>Fungi incertae sedis</taxon>
        <taxon>Chytridiomycota</taxon>
        <taxon>Chytridiomycota incertae sedis</taxon>
        <taxon>Chytridiomycetes</taxon>
        <taxon>Chytridiales</taxon>
        <taxon>Chytriomycetaceae</taxon>
        <taxon>Rhizoclosmatium</taxon>
    </lineage>
</organism>
<keyword evidence="4" id="KW-1185">Reference proteome</keyword>
<feature type="region of interest" description="Disordered" evidence="1">
    <location>
        <begin position="1"/>
        <end position="142"/>
    </location>
</feature>
<feature type="compositionally biased region" description="Low complexity" evidence="1">
    <location>
        <begin position="56"/>
        <end position="90"/>
    </location>
</feature>
<feature type="transmembrane region" description="Helical" evidence="2">
    <location>
        <begin position="400"/>
        <end position="422"/>
    </location>
</feature>
<evidence type="ECO:0000256" key="1">
    <source>
        <dbReference type="SAM" id="MobiDB-lite"/>
    </source>
</evidence>
<dbReference type="AlphaFoldDB" id="A0A1Y2CIK3"/>
<comment type="caution">
    <text evidence="3">The sequence shown here is derived from an EMBL/GenBank/DDBJ whole genome shotgun (WGS) entry which is preliminary data.</text>
</comment>
<name>A0A1Y2CIK3_9FUNG</name>
<feature type="transmembrane region" description="Helical" evidence="2">
    <location>
        <begin position="280"/>
        <end position="300"/>
    </location>
</feature>
<feature type="region of interest" description="Disordered" evidence="1">
    <location>
        <begin position="164"/>
        <end position="221"/>
    </location>
</feature>
<feature type="region of interest" description="Disordered" evidence="1">
    <location>
        <begin position="236"/>
        <end position="259"/>
    </location>
</feature>
<reference evidence="3 4" key="1">
    <citation type="submission" date="2016-07" db="EMBL/GenBank/DDBJ databases">
        <title>Pervasive Adenine N6-methylation of Active Genes in Fungi.</title>
        <authorList>
            <consortium name="DOE Joint Genome Institute"/>
            <person name="Mondo S.J."/>
            <person name="Dannebaum R.O."/>
            <person name="Kuo R.C."/>
            <person name="Labutti K."/>
            <person name="Haridas S."/>
            <person name="Kuo A."/>
            <person name="Salamov A."/>
            <person name="Ahrendt S.R."/>
            <person name="Lipzen A."/>
            <person name="Sullivan W."/>
            <person name="Andreopoulos W.B."/>
            <person name="Clum A."/>
            <person name="Lindquist E."/>
            <person name="Daum C."/>
            <person name="Ramamoorthy G.K."/>
            <person name="Gryganskyi A."/>
            <person name="Culley D."/>
            <person name="Magnuson J.K."/>
            <person name="James T.Y."/>
            <person name="O'Malley M.A."/>
            <person name="Stajich J.E."/>
            <person name="Spatafora J.W."/>
            <person name="Visel A."/>
            <person name="Grigoriev I.V."/>
        </authorList>
    </citation>
    <scope>NUCLEOTIDE SEQUENCE [LARGE SCALE GENOMIC DNA]</scope>
    <source>
        <strain evidence="3 4">JEL800</strain>
    </source>
</reference>
<feature type="compositionally biased region" description="Basic and acidic residues" evidence="1">
    <location>
        <begin position="193"/>
        <end position="202"/>
    </location>
</feature>
<sequence length="819" mass="89223">MKKVPIASEDGPASPATEKKKSKRMLAEHGEPMPKLPSGMKLHFADQVDANNKKPASSSSSSVRVVSLARDSSGVGTTSGGDTTSPLGSGPRKPSRSMSLQKSPQMARKGSQRSMSKPNTKTTTTTTGILSQNEEEEEEAAAIAASIAAAKSIAVIATDASQIADVGPQASRPTTAKEIPRPPSYSESPVLYQEKDTREPLKDSSQMDSLPAPESAPRKARRSSFMAMAGSIARSTSNAGASGTVGKNANSRGNSIKSHGSSLNLSSDFLGRMMSLHEKYYNMLVNSPVFLFIYACAVSVKFQIYTLTFFHTLDLIFIAILVNFIAGKTLPSIGIYNLVHAILGSLGKIGLVSGTLATQLIAKEYVASALVKKGKGVPLSYVAVPQSMFNPIEGKLLRKLYLVSMFVVEGCMWYLILLMQWIPVTTDLGNFPCIPATYPTKPTFLSNLPGFLSGDTSLSVVYNYGLPLQDGLIGGWAAWPLSAPSRQFDVEGDGIVYLYTVNCGDAKPLTPNATLNALHPGRIQLSLEQSELWTNQYVAMVSFRFPAGTHSWSDYSAYDVHQKCQVKYVLGEGHVKFTFVSDEWLMVTGGQLDLIQVEDQILHKDSVDSNGRYFNDIIRHVGSTSKHIEMTEWFTEVFTASLNGTYYDPTQAGLVSNMLQWGKENAYSGKYDLNMTWEALSGAMGSMSHYLLMQYNGSASTICRYSGVQSSGVIDIPPTVSALMLASVVLCFVTQSMQLLRCQNSGFPLMMLFHMRNSITSLIPDIKNADHSTRSIRRHMEKIAVRLGEDKKTRGEEVGTLLIAAPKEVLAMRDKRLYH</sequence>
<proteinExistence type="predicted"/>
<protein>
    <submittedName>
        <fullName evidence="3">Uncharacterized protein</fullName>
    </submittedName>
</protein>